<evidence type="ECO:0000256" key="1">
    <source>
        <dbReference type="ARBA" id="ARBA00003907"/>
    </source>
</evidence>
<accession>A0A6N4V5T2</accession>
<dbReference type="SUPFAM" id="SSF53335">
    <property type="entry name" value="S-adenosyl-L-methionine-dependent methyltransferases"/>
    <property type="match status" value="1"/>
</dbReference>
<keyword evidence="4 7" id="KW-0808">Transferase</keyword>
<keyword evidence="8" id="KW-1185">Reference proteome</keyword>
<dbReference type="Pfam" id="PF04072">
    <property type="entry name" value="LCM"/>
    <property type="match status" value="1"/>
</dbReference>
<proteinExistence type="inferred from homology"/>
<dbReference type="RefSeq" id="WP_163672845.1">
    <property type="nucleotide sequence ID" value="NZ_AP022570.1"/>
</dbReference>
<evidence type="ECO:0000256" key="5">
    <source>
        <dbReference type="ARBA" id="ARBA00022691"/>
    </source>
</evidence>
<dbReference type="InterPro" id="IPR029063">
    <property type="entry name" value="SAM-dependent_MTases_sf"/>
</dbReference>
<evidence type="ECO:0000313" key="8">
    <source>
        <dbReference type="Proteomes" id="UP000466785"/>
    </source>
</evidence>
<name>A0A6N4V5T2_9MYCO</name>
<sequence length="264" mass="28459">MVSPVESGCADSLDGAAVHPAMLSAATLRADEDRSACPLFTDPYAKDLLAAAAVHGWTADRLVDDIPPAALEAYVACRTRWFDQHFVTAGAHGVDQAVILAAGLDTRAWRLPWLSSSTLYEVDRLAVLEFKIAALRDRRAERAVPRHVPVPADVRADFSAALSSAGFDRSEPVAWSLEGILPGWSAGDRADVLRQAVALSRPCSRLAVEVPDDESAGAGRWLAERGWEVSTVTSTSLLNRYARCTPDGVEDVLPRRTFIEAALL</sequence>
<dbReference type="PANTHER" id="PTHR43619:SF2">
    <property type="entry name" value="S-ADENOSYL-L-METHIONINE-DEPENDENT METHYLTRANSFERASES SUPERFAMILY PROTEIN"/>
    <property type="match status" value="1"/>
</dbReference>
<comment type="similarity">
    <text evidence="2 6">Belongs to the UPF0677 family.</text>
</comment>
<dbReference type="NCBIfam" id="TIGR00027">
    <property type="entry name" value="mthyl_TIGR00027"/>
    <property type="match status" value="1"/>
</dbReference>
<dbReference type="AlphaFoldDB" id="A0A6N4V5T2"/>
<dbReference type="PANTHER" id="PTHR43619">
    <property type="entry name" value="S-ADENOSYL-L-METHIONINE-DEPENDENT METHYLTRANSFERASE YKTD-RELATED"/>
    <property type="match status" value="1"/>
</dbReference>
<dbReference type="Gene3D" id="3.40.50.150">
    <property type="entry name" value="Vaccinia Virus protein VP39"/>
    <property type="match status" value="1"/>
</dbReference>
<keyword evidence="5 6" id="KW-0949">S-adenosyl-L-methionine</keyword>
<evidence type="ECO:0000256" key="6">
    <source>
        <dbReference type="RuleBase" id="RU362030"/>
    </source>
</evidence>
<dbReference type="Proteomes" id="UP000466785">
    <property type="component" value="Chromosome"/>
</dbReference>
<dbReference type="InterPro" id="IPR007213">
    <property type="entry name" value="Ppm1/Ppm2/Tcmp"/>
</dbReference>
<dbReference type="EC" id="2.1.1.-" evidence="6"/>
<dbReference type="GO" id="GO:0032259">
    <property type="term" value="P:methylation"/>
    <property type="evidence" value="ECO:0007669"/>
    <property type="project" value="UniProtKB-KW"/>
</dbReference>
<gene>
    <name evidence="7" type="ORF">MPOR_10800</name>
</gene>
<dbReference type="EMBL" id="AP022570">
    <property type="protein sequence ID" value="BBX50054.1"/>
    <property type="molecule type" value="Genomic_DNA"/>
</dbReference>
<comment type="function">
    <text evidence="1 6">Exhibits S-adenosyl-L-methionine-dependent methyltransferase activity.</text>
</comment>
<keyword evidence="3 6" id="KW-0489">Methyltransferase</keyword>
<evidence type="ECO:0000256" key="3">
    <source>
        <dbReference type="ARBA" id="ARBA00022603"/>
    </source>
</evidence>
<protein>
    <recommendedName>
        <fullName evidence="6">S-adenosyl-L-methionine-dependent methyltransferase</fullName>
        <ecNumber evidence="6">2.1.1.-</ecNumber>
    </recommendedName>
</protein>
<dbReference type="KEGG" id="mpof:MPOR_10800"/>
<organism evidence="7 8">
    <name type="scientific">Mycolicibacterium poriferae</name>
    <dbReference type="NCBI Taxonomy" id="39694"/>
    <lineage>
        <taxon>Bacteria</taxon>
        <taxon>Bacillati</taxon>
        <taxon>Actinomycetota</taxon>
        <taxon>Actinomycetes</taxon>
        <taxon>Mycobacteriales</taxon>
        <taxon>Mycobacteriaceae</taxon>
        <taxon>Mycolicibacterium</taxon>
    </lineage>
</organism>
<evidence type="ECO:0000313" key="7">
    <source>
        <dbReference type="EMBL" id="BBX50054.1"/>
    </source>
</evidence>
<reference evidence="7 8" key="1">
    <citation type="journal article" date="2019" name="Emerg. Microbes Infect.">
        <title>Comprehensive subspecies identification of 175 nontuberculous mycobacteria species based on 7547 genomic profiles.</title>
        <authorList>
            <person name="Matsumoto Y."/>
            <person name="Kinjo T."/>
            <person name="Motooka D."/>
            <person name="Nabeya D."/>
            <person name="Jung N."/>
            <person name="Uechi K."/>
            <person name="Horii T."/>
            <person name="Iida T."/>
            <person name="Fujita J."/>
            <person name="Nakamura S."/>
        </authorList>
    </citation>
    <scope>NUCLEOTIDE SEQUENCE [LARGE SCALE GENOMIC DNA]</scope>
    <source>
        <strain evidence="7 8">JCM 12603</strain>
    </source>
</reference>
<evidence type="ECO:0000256" key="2">
    <source>
        <dbReference type="ARBA" id="ARBA00008138"/>
    </source>
</evidence>
<dbReference type="GO" id="GO:0008168">
    <property type="term" value="F:methyltransferase activity"/>
    <property type="evidence" value="ECO:0007669"/>
    <property type="project" value="UniProtKB-UniRule"/>
</dbReference>
<dbReference type="InterPro" id="IPR011610">
    <property type="entry name" value="SAM_mthyl_Trfase_ML2640-like"/>
</dbReference>
<evidence type="ECO:0000256" key="4">
    <source>
        <dbReference type="ARBA" id="ARBA00022679"/>
    </source>
</evidence>